<proteinExistence type="predicted"/>
<evidence type="ECO:0000313" key="3">
    <source>
        <dbReference type="Proteomes" id="UP000011115"/>
    </source>
</evidence>
<protein>
    <submittedName>
        <fullName evidence="2">Uncharacterized protein</fullName>
    </submittedName>
</protein>
<reference evidence="2" key="2">
    <citation type="submission" date="2015-06" db="UniProtKB">
        <authorList>
            <consortium name="EnsemblPlants"/>
        </authorList>
    </citation>
    <scope>IDENTIFICATION</scope>
    <source>
        <strain evidence="2">DM1-3 516 R44</strain>
    </source>
</reference>
<dbReference type="InParanoid" id="M1BPH1"/>
<dbReference type="Proteomes" id="UP000011115">
    <property type="component" value="Unassembled WGS sequence"/>
</dbReference>
<dbReference type="HOGENOM" id="CLU_106060_2_1_1"/>
<dbReference type="PaxDb" id="4113-PGSC0003DMT400049884"/>
<keyword evidence="1" id="KW-0175">Coiled coil</keyword>
<evidence type="ECO:0000256" key="1">
    <source>
        <dbReference type="SAM" id="Coils"/>
    </source>
</evidence>
<feature type="coiled-coil region" evidence="1">
    <location>
        <begin position="20"/>
        <end position="54"/>
    </location>
</feature>
<dbReference type="AlphaFoldDB" id="M1BPH1"/>
<name>M1BPH1_SOLTU</name>
<dbReference type="Gramene" id="PGSC0003DMT400049884">
    <property type="protein sequence ID" value="PGSC0003DMT400049884"/>
    <property type="gene ID" value="PGSC0003DMG400019385"/>
</dbReference>
<reference evidence="3" key="1">
    <citation type="journal article" date="2011" name="Nature">
        <title>Genome sequence and analysis of the tuber crop potato.</title>
        <authorList>
            <consortium name="The Potato Genome Sequencing Consortium"/>
        </authorList>
    </citation>
    <scope>NUCLEOTIDE SEQUENCE [LARGE SCALE GENOMIC DNA]</scope>
    <source>
        <strain evidence="3">cv. DM1-3 516 R44</strain>
    </source>
</reference>
<organism evidence="2 3">
    <name type="scientific">Solanum tuberosum</name>
    <name type="common">Potato</name>
    <dbReference type="NCBI Taxonomy" id="4113"/>
    <lineage>
        <taxon>Eukaryota</taxon>
        <taxon>Viridiplantae</taxon>
        <taxon>Streptophyta</taxon>
        <taxon>Embryophyta</taxon>
        <taxon>Tracheophyta</taxon>
        <taxon>Spermatophyta</taxon>
        <taxon>Magnoliopsida</taxon>
        <taxon>eudicotyledons</taxon>
        <taxon>Gunneridae</taxon>
        <taxon>Pentapetalae</taxon>
        <taxon>asterids</taxon>
        <taxon>lamiids</taxon>
        <taxon>Solanales</taxon>
        <taxon>Solanaceae</taxon>
        <taxon>Solanoideae</taxon>
        <taxon>Solaneae</taxon>
        <taxon>Solanum</taxon>
    </lineage>
</organism>
<sequence>MLLYHLRKGEIATKMEMGKNVEVKTTEESLRMKLRRLKQEIREMGERRTEVELVTAAAQAKSAALDTELAAKMARYAVMNEETVVMRKEHDAFNNDITMSLKKQHGKYPFFN</sequence>
<evidence type="ECO:0000313" key="2">
    <source>
        <dbReference type="EnsemblPlants" id="PGSC0003DMT400049884"/>
    </source>
</evidence>
<keyword evidence="3" id="KW-1185">Reference proteome</keyword>
<dbReference type="EnsemblPlants" id="PGSC0003DMT400049884">
    <property type="protein sequence ID" value="PGSC0003DMT400049884"/>
    <property type="gene ID" value="PGSC0003DMG400019385"/>
</dbReference>
<accession>M1BPH1</accession>